<protein>
    <submittedName>
        <fullName evidence="2">Uncharacterized protein</fullName>
    </submittedName>
</protein>
<feature type="compositionally biased region" description="Low complexity" evidence="1">
    <location>
        <begin position="46"/>
        <end position="70"/>
    </location>
</feature>
<feature type="region of interest" description="Disordered" evidence="1">
    <location>
        <begin position="1"/>
        <end position="20"/>
    </location>
</feature>
<evidence type="ECO:0000313" key="3">
    <source>
        <dbReference type="Proteomes" id="UP000094444"/>
    </source>
</evidence>
<proteinExistence type="predicted"/>
<gene>
    <name evidence="2" type="ORF">DHEL01_v209931</name>
</gene>
<name>A0A2P5HN62_DIAHE</name>
<keyword evidence="3" id="KW-1185">Reference proteome</keyword>
<dbReference type="EMBL" id="MAVT02001199">
    <property type="protein sequence ID" value="POS71675.1"/>
    <property type="molecule type" value="Genomic_DNA"/>
</dbReference>
<dbReference type="InParanoid" id="A0A2P5HN62"/>
<dbReference type="AlphaFoldDB" id="A0A2P5HN62"/>
<dbReference type="Proteomes" id="UP000094444">
    <property type="component" value="Unassembled WGS sequence"/>
</dbReference>
<organism evidence="2 3">
    <name type="scientific">Diaporthe helianthi</name>
    <dbReference type="NCBI Taxonomy" id="158607"/>
    <lineage>
        <taxon>Eukaryota</taxon>
        <taxon>Fungi</taxon>
        <taxon>Dikarya</taxon>
        <taxon>Ascomycota</taxon>
        <taxon>Pezizomycotina</taxon>
        <taxon>Sordariomycetes</taxon>
        <taxon>Sordariomycetidae</taxon>
        <taxon>Diaporthales</taxon>
        <taxon>Diaporthaceae</taxon>
        <taxon>Diaporthe</taxon>
    </lineage>
</organism>
<evidence type="ECO:0000256" key="1">
    <source>
        <dbReference type="SAM" id="MobiDB-lite"/>
    </source>
</evidence>
<comment type="caution">
    <text evidence="2">The sequence shown here is derived from an EMBL/GenBank/DDBJ whole genome shotgun (WGS) entry which is preliminary data.</text>
</comment>
<reference evidence="2" key="1">
    <citation type="submission" date="2017-09" db="EMBL/GenBank/DDBJ databases">
        <title>Polyketide synthases of a Diaporthe helianthi virulent isolate.</title>
        <authorList>
            <person name="Baroncelli R."/>
        </authorList>
    </citation>
    <scope>NUCLEOTIDE SEQUENCE [LARGE SCALE GENOMIC DNA]</scope>
    <source>
        <strain evidence="2">7/96</strain>
    </source>
</reference>
<accession>A0A2P5HN62</accession>
<evidence type="ECO:0000313" key="2">
    <source>
        <dbReference type="EMBL" id="POS71675.1"/>
    </source>
</evidence>
<feature type="region of interest" description="Disordered" evidence="1">
    <location>
        <begin position="42"/>
        <end position="78"/>
    </location>
</feature>
<sequence length="78" mass="7936">MLSAQRPAPKFSGQGTGVVSAAAGPGDRVWWLLAQAQDFQTDDDGVTGSASSAVSVNAQAAQTQAKTPQTHPAGKQNI</sequence>
<dbReference type="OrthoDB" id="10457912at2759"/>